<keyword evidence="2" id="KW-0012">Acyltransferase</keyword>
<reference evidence="2 3" key="1">
    <citation type="submission" date="2024-09" db="EMBL/GenBank/DDBJ databases">
        <authorList>
            <person name="Sun Q."/>
            <person name="Mori K."/>
        </authorList>
    </citation>
    <scope>NUCLEOTIDE SEQUENCE [LARGE SCALE GENOMIC DNA]</scope>
    <source>
        <strain evidence="2 3">NCAIM B.02529</strain>
    </source>
</reference>
<comment type="caution">
    <text evidence="2">The sequence shown here is derived from an EMBL/GenBank/DDBJ whole genome shotgun (WGS) entry which is preliminary data.</text>
</comment>
<dbReference type="RefSeq" id="WP_377346172.1">
    <property type="nucleotide sequence ID" value="NZ_JBHLTP010000004.1"/>
</dbReference>
<dbReference type="PANTHER" id="PTHR43415:SF5">
    <property type="entry name" value="ACETYLTRANSFERASE"/>
    <property type="match status" value="1"/>
</dbReference>
<feature type="domain" description="N-acetyltransferase" evidence="1">
    <location>
        <begin position="2"/>
        <end position="170"/>
    </location>
</feature>
<dbReference type="InterPro" id="IPR016181">
    <property type="entry name" value="Acyl_CoA_acyltransferase"/>
</dbReference>
<name>A0ABV6LM06_9BACI</name>
<dbReference type="PROSITE" id="PS51186">
    <property type="entry name" value="GNAT"/>
    <property type="match status" value="1"/>
</dbReference>
<protein>
    <submittedName>
        <fullName evidence="2">GNAT family N-acetyltransferase</fullName>
        <ecNumber evidence="2">2.3.-.-</ecNumber>
    </submittedName>
</protein>
<dbReference type="Gene3D" id="3.40.630.30">
    <property type="match status" value="1"/>
</dbReference>
<sequence length="177" mass="20306">MVELVAFTEEDIDTLIQWIPSEPFLYQWGGHSFTYPLTYEQLEQYVEGANQEGAVKYIYKALDSSTGDVMGHVSIARVDWINESGRIGRVLIGDKRYLGKGYGQDIVKQATRIAFEELGLHRVSLGVFNFNVSAKKAYEKVGFVQEGTLRDARKFGEEYWTLIEMSMLREEWEQVST</sequence>
<accession>A0ABV6LM06</accession>
<evidence type="ECO:0000313" key="2">
    <source>
        <dbReference type="EMBL" id="MFC0523411.1"/>
    </source>
</evidence>
<dbReference type="Pfam" id="PF13302">
    <property type="entry name" value="Acetyltransf_3"/>
    <property type="match status" value="1"/>
</dbReference>
<dbReference type="GO" id="GO:0016746">
    <property type="term" value="F:acyltransferase activity"/>
    <property type="evidence" value="ECO:0007669"/>
    <property type="project" value="UniProtKB-KW"/>
</dbReference>
<evidence type="ECO:0000313" key="3">
    <source>
        <dbReference type="Proteomes" id="UP001589836"/>
    </source>
</evidence>
<gene>
    <name evidence="2" type="ORF">ACFFGV_07415</name>
</gene>
<dbReference type="EMBL" id="JBHLTP010000004">
    <property type="protein sequence ID" value="MFC0523411.1"/>
    <property type="molecule type" value="Genomic_DNA"/>
</dbReference>
<organism evidence="2 3">
    <name type="scientific">Pontibacillus salicampi</name>
    <dbReference type="NCBI Taxonomy" id="1449801"/>
    <lineage>
        <taxon>Bacteria</taxon>
        <taxon>Bacillati</taxon>
        <taxon>Bacillota</taxon>
        <taxon>Bacilli</taxon>
        <taxon>Bacillales</taxon>
        <taxon>Bacillaceae</taxon>
        <taxon>Pontibacillus</taxon>
    </lineage>
</organism>
<keyword evidence="2" id="KW-0808">Transferase</keyword>
<dbReference type="EC" id="2.3.-.-" evidence="2"/>
<proteinExistence type="predicted"/>
<dbReference type="Proteomes" id="UP001589836">
    <property type="component" value="Unassembled WGS sequence"/>
</dbReference>
<keyword evidence="3" id="KW-1185">Reference proteome</keyword>
<dbReference type="PANTHER" id="PTHR43415">
    <property type="entry name" value="SPERMIDINE N(1)-ACETYLTRANSFERASE"/>
    <property type="match status" value="1"/>
</dbReference>
<dbReference type="SUPFAM" id="SSF55729">
    <property type="entry name" value="Acyl-CoA N-acyltransferases (Nat)"/>
    <property type="match status" value="1"/>
</dbReference>
<evidence type="ECO:0000259" key="1">
    <source>
        <dbReference type="PROSITE" id="PS51186"/>
    </source>
</evidence>
<dbReference type="InterPro" id="IPR000182">
    <property type="entry name" value="GNAT_dom"/>
</dbReference>